<protein>
    <submittedName>
        <fullName evidence="1">Uncharacterized protein</fullName>
    </submittedName>
</protein>
<dbReference type="Proteomes" id="UP000054538">
    <property type="component" value="Unassembled WGS sequence"/>
</dbReference>
<keyword evidence="2" id="KW-1185">Reference proteome</keyword>
<dbReference type="HOGENOM" id="CLU_121064_0_0_1"/>
<name>A0A0D0CZC8_9AGAM</name>
<evidence type="ECO:0000313" key="1">
    <source>
        <dbReference type="EMBL" id="KIK76641.1"/>
    </source>
</evidence>
<organism evidence="1 2">
    <name type="scientific">Paxillus rubicundulus Ve08.2h10</name>
    <dbReference type="NCBI Taxonomy" id="930991"/>
    <lineage>
        <taxon>Eukaryota</taxon>
        <taxon>Fungi</taxon>
        <taxon>Dikarya</taxon>
        <taxon>Basidiomycota</taxon>
        <taxon>Agaricomycotina</taxon>
        <taxon>Agaricomycetes</taxon>
        <taxon>Agaricomycetidae</taxon>
        <taxon>Boletales</taxon>
        <taxon>Paxilineae</taxon>
        <taxon>Paxillaceae</taxon>
        <taxon>Paxillus</taxon>
    </lineage>
</organism>
<dbReference type="AlphaFoldDB" id="A0A0D0CZC8"/>
<dbReference type="OrthoDB" id="10339501at2759"/>
<reference evidence="1 2" key="1">
    <citation type="submission" date="2014-04" db="EMBL/GenBank/DDBJ databases">
        <authorList>
            <consortium name="DOE Joint Genome Institute"/>
            <person name="Kuo A."/>
            <person name="Kohler A."/>
            <person name="Jargeat P."/>
            <person name="Nagy L.G."/>
            <person name="Floudas D."/>
            <person name="Copeland A."/>
            <person name="Barry K.W."/>
            <person name="Cichocki N."/>
            <person name="Veneault-Fourrey C."/>
            <person name="LaButti K."/>
            <person name="Lindquist E.A."/>
            <person name="Lipzen A."/>
            <person name="Lundell T."/>
            <person name="Morin E."/>
            <person name="Murat C."/>
            <person name="Sun H."/>
            <person name="Tunlid A."/>
            <person name="Henrissat B."/>
            <person name="Grigoriev I.V."/>
            <person name="Hibbett D.S."/>
            <person name="Martin F."/>
            <person name="Nordberg H.P."/>
            <person name="Cantor M.N."/>
            <person name="Hua S.X."/>
        </authorList>
    </citation>
    <scope>NUCLEOTIDE SEQUENCE [LARGE SCALE GENOMIC DNA]</scope>
    <source>
        <strain evidence="1 2">Ve08.2h10</strain>
    </source>
</reference>
<gene>
    <name evidence="1" type="ORF">PAXRUDRAFT_835287</name>
</gene>
<dbReference type="EMBL" id="KN827373">
    <property type="protein sequence ID" value="KIK76641.1"/>
    <property type="molecule type" value="Genomic_DNA"/>
</dbReference>
<dbReference type="InParanoid" id="A0A0D0CZC8"/>
<accession>A0A0D0CZC8</accession>
<evidence type="ECO:0000313" key="2">
    <source>
        <dbReference type="Proteomes" id="UP000054538"/>
    </source>
</evidence>
<proteinExistence type="predicted"/>
<sequence length="176" mass="19054">MSQIKVLTGQSALAFLLTHDPEDAHHFGVHIPLKSKRDSSYAAYAEGDLIADPNAFMKVKTISTSPIKQEIAIRVPNLKLTFTYLGDFQYGGSGSYPIKDTGGDEVAGTIYIRGDAPPPGDSGLNCQQFPSYDGTGKDGRTSIDLWNAQEITAVFKTNIENYAYGSNTGGQWKQDA</sequence>
<reference evidence="2" key="2">
    <citation type="submission" date="2015-01" db="EMBL/GenBank/DDBJ databases">
        <title>Evolutionary Origins and Diversification of the Mycorrhizal Mutualists.</title>
        <authorList>
            <consortium name="DOE Joint Genome Institute"/>
            <consortium name="Mycorrhizal Genomics Consortium"/>
            <person name="Kohler A."/>
            <person name="Kuo A."/>
            <person name="Nagy L.G."/>
            <person name="Floudas D."/>
            <person name="Copeland A."/>
            <person name="Barry K.W."/>
            <person name="Cichocki N."/>
            <person name="Veneault-Fourrey C."/>
            <person name="LaButti K."/>
            <person name="Lindquist E.A."/>
            <person name="Lipzen A."/>
            <person name="Lundell T."/>
            <person name="Morin E."/>
            <person name="Murat C."/>
            <person name="Riley R."/>
            <person name="Ohm R."/>
            <person name="Sun H."/>
            <person name="Tunlid A."/>
            <person name="Henrissat B."/>
            <person name="Grigoriev I.V."/>
            <person name="Hibbett D.S."/>
            <person name="Martin F."/>
        </authorList>
    </citation>
    <scope>NUCLEOTIDE SEQUENCE [LARGE SCALE GENOMIC DNA]</scope>
    <source>
        <strain evidence="2">Ve08.2h10</strain>
    </source>
</reference>